<dbReference type="InterPro" id="IPR051010">
    <property type="entry name" value="BCAA_transport"/>
</dbReference>
<dbReference type="AlphaFoldDB" id="A4BB20"/>
<feature type="domain" description="Leucine-binding protein" evidence="3">
    <location>
        <begin position="32"/>
        <end position="380"/>
    </location>
</feature>
<keyword evidence="2" id="KW-0732">Signal</keyword>
<protein>
    <submittedName>
        <fullName evidence="4">Putative amino acids binding protein</fullName>
    </submittedName>
</protein>
<reference evidence="4 5" key="1">
    <citation type="submission" date="2006-02" db="EMBL/GenBank/DDBJ databases">
        <authorList>
            <person name="Pinhassi J."/>
            <person name="Pedros-Alio C."/>
            <person name="Ferriera S."/>
            <person name="Johnson J."/>
            <person name="Kravitz S."/>
            <person name="Halpern A."/>
            <person name="Remington K."/>
            <person name="Beeson K."/>
            <person name="Tran B."/>
            <person name="Rogers Y.-H."/>
            <person name="Friedman R."/>
            <person name="Venter J.C."/>
        </authorList>
    </citation>
    <scope>NUCLEOTIDE SEQUENCE [LARGE SCALE GENOMIC DNA]</scope>
    <source>
        <strain evidence="4 5">MED297</strain>
    </source>
</reference>
<dbReference type="STRING" id="314283.MED297_11475"/>
<evidence type="ECO:0000259" key="3">
    <source>
        <dbReference type="Pfam" id="PF13458"/>
    </source>
</evidence>
<dbReference type="PANTHER" id="PTHR30483">
    <property type="entry name" value="LEUCINE-SPECIFIC-BINDING PROTEIN"/>
    <property type="match status" value="1"/>
</dbReference>
<comment type="similarity">
    <text evidence="1">Belongs to the leucine-binding protein family.</text>
</comment>
<organism evidence="4 5">
    <name type="scientific">Reinekea blandensis MED297</name>
    <dbReference type="NCBI Taxonomy" id="314283"/>
    <lineage>
        <taxon>Bacteria</taxon>
        <taxon>Pseudomonadati</taxon>
        <taxon>Pseudomonadota</taxon>
        <taxon>Gammaproteobacteria</taxon>
        <taxon>Oceanospirillales</taxon>
        <taxon>Saccharospirillaceae</taxon>
        <taxon>Reinekea</taxon>
    </lineage>
</organism>
<proteinExistence type="inferred from homology"/>
<dbReference type="Gene3D" id="3.40.50.2300">
    <property type="match status" value="2"/>
</dbReference>
<evidence type="ECO:0000313" key="5">
    <source>
        <dbReference type="Proteomes" id="UP000005953"/>
    </source>
</evidence>
<dbReference type="Pfam" id="PF13458">
    <property type="entry name" value="Peripla_BP_6"/>
    <property type="match status" value="1"/>
</dbReference>
<comment type="caution">
    <text evidence="4">The sequence shown here is derived from an EMBL/GenBank/DDBJ whole genome shotgun (WGS) entry which is preliminary data.</text>
</comment>
<dbReference type="Proteomes" id="UP000005953">
    <property type="component" value="Unassembled WGS sequence"/>
</dbReference>
<dbReference type="InterPro" id="IPR028081">
    <property type="entry name" value="Leu-bd"/>
</dbReference>
<keyword evidence="5" id="KW-1185">Reference proteome</keyword>
<gene>
    <name evidence="4" type="ORF">MED297_11475</name>
</gene>
<evidence type="ECO:0000313" key="4">
    <source>
        <dbReference type="EMBL" id="EAR10633.1"/>
    </source>
</evidence>
<evidence type="ECO:0000256" key="1">
    <source>
        <dbReference type="ARBA" id="ARBA00010062"/>
    </source>
</evidence>
<name>A4BB20_9GAMM</name>
<dbReference type="PANTHER" id="PTHR30483:SF38">
    <property type="entry name" value="BLR7848 PROTEIN"/>
    <property type="match status" value="1"/>
</dbReference>
<dbReference type="InterPro" id="IPR028082">
    <property type="entry name" value="Peripla_BP_I"/>
</dbReference>
<dbReference type="EMBL" id="AAOE01000003">
    <property type="protein sequence ID" value="EAR10633.1"/>
    <property type="molecule type" value="Genomic_DNA"/>
</dbReference>
<dbReference type="PROSITE" id="PS51318">
    <property type="entry name" value="TAT"/>
    <property type="match status" value="1"/>
</dbReference>
<accession>A4BB20</accession>
<dbReference type="SUPFAM" id="SSF53822">
    <property type="entry name" value="Periplasmic binding protein-like I"/>
    <property type="match status" value="1"/>
</dbReference>
<sequence>MSMKRRTFIKAGAALTAASVAPAIVRAEEKVWRVGGSLPMTGPFATAGQLVAPALTDFTMMVNDAGGIGGKPMKIEVEDSGYIPKNALANFERALAGGPLHGYFGDSTGFMELVGPSLTGDKAVMMMSTSFASSLADPAKRPYQFMAGPSYQDQVEILLRDIADKGGETVALIYSDSEFGRDPIPHARKICEALGLRIVLEEVTKTAGADIESHVTKLAQANPEYAILQGYVTGVWPQLIGAARAFGLPTQFMGTFWGMEKVVADRVTDQAGPFLDGYQGVMPYRYFYDMEDAPYYQEVNAWKKNQNPDFPGYIVTWALEAYINLLIWKKSMEMTIEADKPITADNLMASMRAINDWDTRGFFGKPVSLAEHKIGQGRVYRYSAESKLFTPVSDWIET</sequence>
<dbReference type="InterPro" id="IPR006311">
    <property type="entry name" value="TAT_signal"/>
</dbReference>
<evidence type="ECO:0000256" key="2">
    <source>
        <dbReference type="ARBA" id="ARBA00022729"/>
    </source>
</evidence>
<dbReference type="RefSeq" id="WP_008041886.1">
    <property type="nucleotide sequence ID" value="NZ_CH724149.1"/>
</dbReference>
<dbReference type="HOGENOM" id="CLU_027128_7_3_6"/>